<feature type="transmembrane region" description="Helical" evidence="1">
    <location>
        <begin position="70"/>
        <end position="88"/>
    </location>
</feature>
<feature type="chain" id="PRO_5046871251" evidence="2">
    <location>
        <begin position="28"/>
        <end position="232"/>
    </location>
</feature>
<dbReference type="InterPro" id="IPR007379">
    <property type="entry name" value="Tim44-like_dom"/>
</dbReference>
<evidence type="ECO:0000313" key="4">
    <source>
        <dbReference type="EMBL" id="MFC4653292.1"/>
    </source>
</evidence>
<keyword evidence="1" id="KW-1133">Transmembrane helix</keyword>
<dbReference type="Gene3D" id="3.10.450.240">
    <property type="match status" value="1"/>
</dbReference>
<keyword evidence="1" id="KW-0812">Transmembrane</keyword>
<dbReference type="SUPFAM" id="SSF54427">
    <property type="entry name" value="NTF2-like"/>
    <property type="match status" value="1"/>
</dbReference>
<organism evidence="4 5">
    <name type="scientific">Lactococcus nasutitermitis</name>
    <dbReference type="NCBI Taxonomy" id="1652957"/>
    <lineage>
        <taxon>Bacteria</taxon>
        <taxon>Bacillati</taxon>
        <taxon>Bacillota</taxon>
        <taxon>Bacilli</taxon>
        <taxon>Lactobacillales</taxon>
        <taxon>Streptococcaceae</taxon>
        <taxon>Lactococcus</taxon>
    </lineage>
</organism>
<sequence length="232" mass="26674">MKIKILIISLGLCFLFLILAFPTQVFATAGGHFGGSVHTSITHTRSYSSHSSFHRGYGIGFPFFHRGYGTSFPLDFFLFAAIGIIAKIRQSSNRKSKYTKIIEIEDTTRVEQIETIFKDIQRAWSAQELAGVRNLYTDKLFEQHEKALTKLSENQQTNYTLNPIIEGLSRYREKENSFTVDIFFRAIDYTSDDNRNTIINGTSTDYQNFHQRWTFVNDENVLQVSKIKALKS</sequence>
<evidence type="ECO:0000259" key="3">
    <source>
        <dbReference type="Pfam" id="PF04280"/>
    </source>
</evidence>
<dbReference type="EMBL" id="JBHSGD010000010">
    <property type="protein sequence ID" value="MFC4653292.1"/>
    <property type="molecule type" value="Genomic_DNA"/>
</dbReference>
<dbReference type="InterPro" id="IPR032710">
    <property type="entry name" value="NTF2-like_dom_sf"/>
</dbReference>
<accession>A0ABV9JFP1</accession>
<keyword evidence="1" id="KW-0472">Membrane</keyword>
<gene>
    <name evidence="4" type="ORF">ACFO26_10280</name>
</gene>
<evidence type="ECO:0000313" key="5">
    <source>
        <dbReference type="Proteomes" id="UP001595987"/>
    </source>
</evidence>
<reference evidence="5" key="1">
    <citation type="journal article" date="2019" name="Int. J. Syst. Evol. Microbiol.">
        <title>The Global Catalogue of Microorganisms (GCM) 10K type strain sequencing project: providing services to taxonomists for standard genome sequencing and annotation.</title>
        <authorList>
            <consortium name="The Broad Institute Genomics Platform"/>
            <consortium name="The Broad Institute Genome Sequencing Center for Infectious Disease"/>
            <person name="Wu L."/>
            <person name="Ma J."/>
        </authorList>
    </citation>
    <scope>NUCLEOTIDE SEQUENCE [LARGE SCALE GENOMIC DNA]</scope>
    <source>
        <strain evidence="5">CCUG 63287</strain>
    </source>
</reference>
<proteinExistence type="predicted"/>
<name>A0ABV9JFP1_9LACT</name>
<feature type="domain" description="Tim44-like" evidence="3">
    <location>
        <begin position="110"/>
        <end position="218"/>
    </location>
</feature>
<keyword evidence="2" id="KW-0732">Signal</keyword>
<dbReference type="RefSeq" id="WP_213536472.1">
    <property type="nucleotide sequence ID" value="NZ_BOVQ01000007.1"/>
</dbReference>
<comment type="caution">
    <text evidence="4">The sequence shown here is derived from an EMBL/GenBank/DDBJ whole genome shotgun (WGS) entry which is preliminary data.</text>
</comment>
<keyword evidence="5" id="KW-1185">Reference proteome</keyword>
<dbReference type="Proteomes" id="UP001595987">
    <property type="component" value="Unassembled WGS sequence"/>
</dbReference>
<protein>
    <submittedName>
        <fullName evidence="4">TIM44-like domain-containing protein</fullName>
    </submittedName>
</protein>
<evidence type="ECO:0000256" key="2">
    <source>
        <dbReference type="SAM" id="SignalP"/>
    </source>
</evidence>
<evidence type="ECO:0000256" key="1">
    <source>
        <dbReference type="SAM" id="Phobius"/>
    </source>
</evidence>
<feature type="signal peptide" evidence="2">
    <location>
        <begin position="1"/>
        <end position="27"/>
    </location>
</feature>
<dbReference type="Pfam" id="PF04280">
    <property type="entry name" value="Tim44"/>
    <property type="match status" value="1"/>
</dbReference>